<accession>A0A3N3DY68</accession>
<dbReference type="AlphaFoldDB" id="A0A3N3DY68"/>
<dbReference type="Proteomes" id="UP000278792">
    <property type="component" value="Unassembled WGS sequence"/>
</dbReference>
<sequence>MTIYAQQVSDDNLLTFANQMFKSELAKIVGEEKVDQAYALLFGGLMMRLLDGNQTEIASIVVGYSHSLLISSAYLNAIAALN</sequence>
<gene>
    <name evidence="1" type="ORF">EGH82_15375</name>
</gene>
<dbReference type="RefSeq" id="WP_123782765.1">
    <property type="nucleotide sequence ID" value="NZ_RKIK01000052.1"/>
</dbReference>
<name>A0A3N3DY68_9VIBR</name>
<dbReference type="EMBL" id="RKIK01000052">
    <property type="protein sequence ID" value="ROV59108.1"/>
    <property type="molecule type" value="Genomic_DNA"/>
</dbReference>
<evidence type="ECO:0008006" key="3">
    <source>
        <dbReference type="Google" id="ProtNLM"/>
    </source>
</evidence>
<reference evidence="1 2" key="1">
    <citation type="submission" date="2018-11" db="EMBL/GenBank/DDBJ databases">
        <title>Vibrio ponticus strain CAIM 1751 pathogenic for the snapper Lutjanus guttatus.</title>
        <authorList>
            <person name="Soto-Rodriguez S."/>
            <person name="Lozano-Olvera R."/>
            <person name="Gomez-Gil B."/>
        </authorList>
    </citation>
    <scope>NUCLEOTIDE SEQUENCE [LARGE SCALE GENOMIC DNA]</scope>
    <source>
        <strain evidence="1 2">CAIM 1751</strain>
    </source>
</reference>
<organism evidence="1 2">
    <name type="scientific">Vibrio ponticus</name>
    <dbReference type="NCBI Taxonomy" id="265668"/>
    <lineage>
        <taxon>Bacteria</taxon>
        <taxon>Pseudomonadati</taxon>
        <taxon>Pseudomonadota</taxon>
        <taxon>Gammaproteobacteria</taxon>
        <taxon>Vibrionales</taxon>
        <taxon>Vibrionaceae</taxon>
        <taxon>Vibrio</taxon>
    </lineage>
</organism>
<protein>
    <recommendedName>
        <fullName evidence="3">Transcriptional regulator TetR family</fullName>
    </recommendedName>
</protein>
<evidence type="ECO:0000313" key="1">
    <source>
        <dbReference type="EMBL" id="ROV59108.1"/>
    </source>
</evidence>
<proteinExistence type="predicted"/>
<comment type="caution">
    <text evidence="1">The sequence shown here is derived from an EMBL/GenBank/DDBJ whole genome shotgun (WGS) entry which is preliminary data.</text>
</comment>
<evidence type="ECO:0000313" key="2">
    <source>
        <dbReference type="Proteomes" id="UP000278792"/>
    </source>
</evidence>